<keyword evidence="12" id="KW-1185">Reference proteome</keyword>
<sequence length="496" mass="57006">MDSEVERELQREYWKEHSMVLSVEAMMLDSQASKLDQEERPEIVSSLPPIEGKCIVELGAGIGRFTGDLAKKASRVLACDFMENVIKKNEETNGHYGNIEFVCADVTSSKDLSIAPASMDIVFSNWLLMYLTDEEVKHLAFRMVKWLKRDGFLFFRESCFHQSGDHKRKNNPTHYRQPSFYLKAFEECMVLEEDGTYSELQLVSCKCVNAYVVNKRNQNQICWLWQKVKSLGPGDKTFQQFLDSSQYNLSGILRYERIFGDGFVSTGGRDTTEEFVKMLDLQPGQRVLDIGCGIGGSDFYMAEQFEVSVTAIDLSVNMISLALERAIGCHCSVQFEIADCTKKDFPPSSFDAIYSRDTLLHIHDKPALFKKMCAWLKPGGKLLITDYCKSIEPASTEFAMYIHQRGYDLHDVDEYEEMLYRAGFSEVVAEDWTEQFICILKAELIRFEENRDSFMLDFTEEDYSEIVEGWKAKLKRCESGQQKWGLFRATRKLSSC</sequence>
<evidence type="ECO:0000256" key="2">
    <source>
        <dbReference type="ARBA" id="ARBA00005189"/>
    </source>
</evidence>
<dbReference type="EMBL" id="CM035408">
    <property type="protein sequence ID" value="KAH7440937.1"/>
    <property type="molecule type" value="Genomic_DNA"/>
</dbReference>
<dbReference type="EC" id="2.1.1.103" evidence="5"/>
<evidence type="ECO:0000256" key="3">
    <source>
        <dbReference type="ARBA" id="ARBA00022603"/>
    </source>
</evidence>
<gene>
    <name evidence="11" type="ORF">KP509_03G016800</name>
</gene>
<feature type="domain" description="Methyltransferase type 11" evidence="9">
    <location>
        <begin position="57"/>
        <end position="155"/>
    </location>
</feature>
<comment type="caution">
    <text evidence="11">The sequence shown here is derived from an EMBL/GenBank/DDBJ whole genome shotgun (WGS) entry which is preliminary data.</text>
</comment>
<comment type="catalytic activity">
    <reaction evidence="6">
        <text>N,N-dimethylethanolamine phosphate + S-adenosyl-L-methionine = phosphocholine + S-adenosyl-L-homocysteine + H(+)</text>
        <dbReference type="Rhea" id="RHEA:25325"/>
        <dbReference type="ChEBI" id="CHEBI:15378"/>
        <dbReference type="ChEBI" id="CHEBI:57856"/>
        <dbReference type="ChEBI" id="CHEBI:58641"/>
        <dbReference type="ChEBI" id="CHEBI:59789"/>
        <dbReference type="ChEBI" id="CHEBI:295975"/>
        <dbReference type="EC" id="2.1.1.103"/>
    </reaction>
    <physiologicalReaction direction="left-to-right" evidence="6">
        <dbReference type="Rhea" id="RHEA:25326"/>
    </physiologicalReaction>
</comment>
<keyword evidence="3" id="KW-0489">Methyltransferase</keyword>
<evidence type="ECO:0000256" key="5">
    <source>
        <dbReference type="ARBA" id="ARBA00035674"/>
    </source>
</evidence>
<dbReference type="Proteomes" id="UP000825935">
    <property type="component" value="Chromosome 3"/>
</dbReference>
<dbReference type="AlphaFoldDB" id="A0A8T2UXS0"/>
<dbReference type="InterPro" id="IPR013216">
    <property type="entry name" value="Methyltransf_11"/>
</dbReference>
<dbReference type="OMA" id="VGRMVKW"/>
<evidence type="ECO:0000256" key="1">
    <source>
        <dbReference type="ARBA" id="ARBA00004969"/>
    </source>
</evidence>
<comment type="pathway">
    <text evidence="1">Phospholipid metabolism; phosphatidylcholine biosynthesis.</text>
</comment>
<evidence type="ECO:0000256" key="6">
    <source>
        <dbReference type="ARBA" id="ARBA00047619"/>
    </source>
</evidence>
<evidence type="ECO:0000259" key="9">
    <source>
        <dbReference type="Pfam" id="PF08241"/>
    </source>
</evidence>
<protein>
    <recommendedName>
        <fullName evidence="5">phosphoethanolamine N-methyltransferase</fullName>
        <ecNumber evidence="5">2.1.1.103</ecNumber>
    </recommendedName>
</protein>
<keyword evidence="4" id="KW-0808">Transferase</keyword>
<dbReference type="Gene3D" id="3.40.50.150">
    <property type="entry name" value="Vaccinia Virus protein VP39"/>
    <property type="match status" value="2"/>
</dbReference>
<accession>A0A8T2UXS0</accession>
<proteinExistence type="predicted"/>
<evidence type="ECO:0000256" key="8">
    <source>
        <dbReference type="ARBA" id="ARBA00047841"/>
    </source>
</evidence>
<evidence type="ECO:0000313" key="12">
    <source>
        <dbReference type="Proteomes" id="UP000825935"/>
    </source>
</evidence>
<name>A0A8T2UXS0_CERRI</name>
<dbReference type="PANTHER" id="PTHR44307">
    <property type="entry name" value="PHOSPHOETHANOLAMINE METHYLTRANSFERASE"/>
    <property type="match status" value="1"/>
</dbReference>
<dbReference type="PANTHER" id="PTHR44307:SF2">
    <property type="entry name" value="PHOSPHOETHANOLAMINE METHYLTRANSFERASE ISOFORM X1"/>
    <property type="match status" value="1"/>
</dbReference>
<evidence type="ECO:0000313" key="11">
    <source>
        <dbReference type="EMBL" id="KAH7440937.1"/>
    </source>
</evidence>
<dbReference type="CDD" id="cd02440">
    <property type="entry name" value="AdoMet_MTases"/>
    <property type="match status" value="2"/>
</dbReference>
<dbReference type="InterPro" id="IPR029063">
    <property type="entry name" value="SAM-dependent_MTases_sf"/>
</dbReference>
<comment type="pathway">
    <text evidence="2">Lipid metabolism.</text>
</comment>
<dbReference type="Pfam" id="PF13649">
    <property type="entry name" value="Methyltransf_25"/>
    <property type="match status" value="1"/>
</dbReference>
<comment type="catalytic activity">
    <reaction evidence="8">
        <text>N-methylethanolamine phosphate + S-adenosyl-L-methionine = N,N-dimethylethanolamine phosphate + S-adenosyl-L-homocysteine + H(+)</text>
        <dbReference type="Rhea" id="RHEA:25321"/>
        <dbReference type="ChEBI" id="CHEBI:15378"/>
        <dbReference type="ChEBI" id="CHEBI:57781"/>
        <dbReference type="ChEBI" id="CHEBI:57856"/>
        <dbReference type="ChEBI" id="CHEBI:58641"/>
        <dbReference type="ChEBI" id="CHEBI:59789"/>
        <dbReference type="EC" id="2.1.1.103"/>
    </reaction>
    <physiologicalReaction direction="left-to-right" evidence="8">
        <dbReference type="Rhea" id="RHEA:25322"/>
    </physiologicalReaction>
</comment>
<dbReference type="InterPro" id="IPR025771">
    <property type="entry name" value="Phosphoethanolamine_N-MeTrfase"/>
</dbReference>
<dbReference type="Pfam" id="PF08241">
    <property type="entry name" value="Methyltransf_11"/>
    <property type="match status" value="1"/>
</dbReference>
<dbReference type="PROSITE" id="PS51582">
    <property type="entry name" value="SAM_PEAMT"/>
    <property type="match status" value="1"/>
</dbReference>
<dbReference type="GO" id="GO:0006656">
    <property type="term" value="P:phosphatidylcholine biosynthetic process"/>
    <property type="evidence" value="ECO:0007669"/>
    <property type="project" value="InterPro"/>
</dbReference>
<comment type="catalytic activity">
    <reaction evidence="7">
        <text>phosphoethanolamine + S-adenosyl-L-methionine = N-methylethanolamine phosphate + S-adenosyl-L-homocysteine + H(+)</text>
        <dbReference type="Rhea" id="RHEA:20365"/>
        <dbReference type="ChEBI" id="CHEBI:15378"/>
        <dbReference type="ChEBI" id="CHEBI:57781"/>
        <dbReference type="ChEBI" id="CHEBI:57856"/>
        <dbReference type="ChEBI" id="CHEBI:58190"/>
        <dbReference type="ChEBI" id="CHEBI:59789"/>
        <dbReference type="EC" id="2.1.1.103"/>
    </reaction>
    <physiologicalReaction direction="left-to-right" evidence="7">
        <dbReference type="Rhea" id="RHEA:20366"/>
    </physiologicalReaction>
</comment>
<evidence type="ECO:0000256" key="7">
    <source>
        <dbReference type="ARBA" id="ARBA00047622"/>
    </source>
</evidence>
<dbReference type="GO" id="GO:0000234">
    <property type="term" value="F:phosphoethanolamine N-methyltransferase activity"/>
    <property type="evidence" value="ECO:0007669"/>
    <property type="project" value="UniProtKB-EC"/>
</dbReference>
<dbReference type="SUPFAM" id="SSF53335">
    <property type="entry name" value="S-adenosyl-L-methionine-dependent methyltransferases"/>
    <property type="match status" value="2"/>
</dbReference>
<reference evidence="11" key="1">
    <citation type="submission" date="2021-08" db="EMBL/GenBank/DDBJ databases">
        <title>WGS assembly of Ceratopteris richardii.</title>
        <authorList>
            <person name="Marchant D.B."/>
            <person name="Chen G."/>
            <person name="Jenkins J."/>
            <person name="Shu S."/>
            <person name="Leebens-Mack J."/>
            <person name="Grimwood J."/>
            <person name="Schmutz J."/>
            <person name="Soltis P."/>
            <person name="Soltis D."/>
            <person name="Chen Z.-H."/>
        </authorList>
    </citation>
    <scope>NUCLEOTIDE SEQUENCE</scope>
    <source>
        <strain evidence="11">Whitten #5841</strain>
        <tissue evidence="11">Leaf</tissue>
    </source>
</reference>
<dbReference type="GO" id="GO:0032259">
    <property type="term" value="P:methylation"/>
    <property type="evidence" value="ECO:0007669"/>
    <property type="project" value="UniProtKB-KW"/>
</dbReference>
<dbReference type="OrthoDB" id="8300214at2759"/>
<dbReference type="InterPro" id="IPR041698">
    <property type="entry name" value="Methyltransf_25"/>
</dbReference>
<feature type="domain" description="Methyltransferase" evidence="10">
    <location>
        <begin position="287"/>
        <end position="380"/>
    </location>
</feature>
<evidence type="ECO:0000256" key="4">
    <source>
        <dbReference type="ARBA" id="ARBA00022679"/>
    </source>
</evidence>
<organism evidence="11 12">
    <name type="scientific">Ceratopteris richardii</name>
    <name type="common">Triangle waterfern</name>
    <dbReference type="NCBI Taxonomy" id="49495"/>
    <lineage>
        <taxon>Eukaryota</taxon>
        <taxon>Viridiplantae</taxon>
        <taxon>Streptophyta</taxon>
        <taxon>Embryophyta</taxon>
        <taxon>Tracheophyta</taxon>
        <taxon>Polypodiopsida</taxon>
        <taxon>Polypodiidae</taxon>
        <taxon>Polypodiales</taxon>
        <taxon>Pteridineae</taxon>
        <taxon>Pteridaceae</taxon>
        <taxon>Parkerioideae</taxon>
        <taxon>Ceratopteris</taxon>
    </lineage>
</organism>
<evidence type="ECO:0000259" key="10">
    <source>
        <dbReference type="Pfam" id="PF13649"/>
    </source>
</evidence>